<feature type="coiled-coil region" evidence="1">
    <location>
        <begin position="4"/>
        <end position="38"/>
    </location>
</feature>
<accession>A0AAV9DPQ4</accession>
<name>A0AAV9DPQ4_ACOCL</name>
<dbReference type="AlphaFoldDB" id="A0AAV9DPQ4"/>
<dbReference type="Proteomes" id="UP001180020">
    <property type="component" value="Unassembled WGS sequence"/>
</dbReference>
<organism evidence="2 3">
    <name type="scientific">Acorus calamus</name>
    <name type="common">Sweet flag</name>
    <dbReference type="NCBI Taxonomy" id="4465"/>
    <lineage>
        <taxon>Eukaryota</taxon>
        <taxon>Viridiplantae</taxon>
        <taxon>Streptophyta</taxon>
        <taxon>Embryophyta</taxon>
        <taxon>Tracheophyta</taxon>
        <taxon>Spermatophyta</taxon>
        <taxon>Magnoliopsida</taxon>
        <taxon>Liliopsida</taxon>
        <taxon>Acoraceae</taxon>
        <taxon>Acorus</taxon>
    </lineage>
</organism>
<keyword evidence="3" id="KW-1185">Reference proteome</keyword>
<gene>
    <name evidence="2" type="ORF">QJS10_CPB12g00924</name>
</gene>
<comment type="caution">
    <text evidence="2">The sequence shown here is derived from an EMBL/GenBank/DDBJ whole genome shotgun (WGS) entry which is preliminary data.</text>
</comment>
<sequence length="75" mass="8724">MPIDEDISEKLKKAEEELDDLKQDLELKGEEIDKLRCKNIAALAYKLGALNNEIQDNELKEWKDSSIRFNTNKCK</sequence>
<evidence type="ECO:0000313" key="2">
    <source>
        <dbReference type="EMBL" id="KAK1302822.1"/>
    </source>
</evidence>
<reference evidence="2" key="1">
    <citation type="journal article" date="2023" name="Nat. Commun.">
        <title>Diploid and tetraploid genomes of Acorus and the evolution of monocots.</title>
        <authorList>
            <person name="Ma L."/>
            <person name="Liu K.W."/>
            <person name="Li Z."/>
            <person name="Hsiao Y.Y."/>
            <person name="Qi Y."/>
            <person name="Fu T."/>
            <person name="Tang G.D."/>
            <person name="Zhang D."/>
            <person name="Sun W.H."/>
            <person name="Liu D.K."/>
            <person name="Li Y."/>
            <person name="Chen G.Z."/>
            <person name="Liu X.D."/>
            <person name="Liao X.Y."/>
            <person name="Jiang Y.T."/>
            <person name="Yu X."/>
            <person name="Hao Y."/>
            <person name="Huang J."/>
            <person name="Zhao X.W."/>
            <person name="Ke S."/>
            <person name="Chen Y.Y."/>
            <person name="Wu W.L."/>
            <person name="Hsu J.L."/>
            <person name="Lin Y.F."/>
            <person name="Huang M.D."/>
            <person name="Li C.Y."/>
            <person name="Huang L."/>
            <person name="Wang Z.W."/>
            <person name="Zhao X."/>
            <person name="Zhong W.Y."/>
            <person name="Peng D.H."/>
            <person name="Ahmad S."/>
            <person name="Lan S."/>
            <person name="Zhang J.S."/>
            <person name="Tsai W.C."/>
            <person name="Van de Peer Y."/>
            <person name="Liu Z.J."/>
        </authorList>
    </citation>
    <scope>NUCLEOTIDE SEQUENCE</scope>
    <source>
        <strain evidence="2">CP</strain>
    </source>
</reference>
<reference evidence="2" key="2">
    <citation type="submission" date="2023-06" db="EMBL/GenBank/DDBJ databases">
        <authorList>
            <person name="Ma L."/>
            <person name="Liu K.-W."/>
            <person name="Li Z."/>
            <person name="Hsiao Y.-Y."/>
            <person name="Qi Y."/>
            <person name="Fu T."/>
            <person name="Tang G."/>
            <person name="Zhang D."/>
            <person name="Sun W.-H."/>
            <person name="Liu D.-K."/>
            <person name="Li Y."/>
            <person name="Chen G.-Z."/>
            <person name="Liu X.-D."/>
            <person name="Liao X.-Y."/>
            <person name="Jiang Y.-T."/>
            <person name="Yu X."/>
            <person name="Hao Y."/>
            <person name="Huang J."/>
            <person name="Zhao X.-W."/>
            <person name="Ke S."/>
            <person name="Chen Y.-Y."/>
            <person name="Wu W.-L."/>
            <person name="Hsu J.-L."/>
            <person name="Lin Y.-F."/>
            <person name="Huang M.-D."/>
            <person name="Li C.-Y."/>
            <person name="Huang L."/>
            <person name="Wang Z.-W."/>
            <person name="Zhao X."/>
            <person name="Zhong W.-Y."/>
            <person name="Peng D.-H."/>
            <person name="Ahmad S."/>
            <person name="Lan S."/>
            <person name="Zhang J.-S."/>
            <person name="Tsai W.-C."/>
            <person name="Van De Peer Y."/>
            <person name="Liu Z.-J."/>
        </authorList>
    </citation>
    <scope>NUCLEOTIDE SEQUENCE</scope>
    <source>
        <strain evidence="2">CP</strain>
        <tissue evidence="2">Leaves</tissue>
    </source>
</reference>
<evidence type="ECO:0000313" key="3">
    <source>
        <dbReference type="Proteomes" id="UP001180020"/>
    </source>
</evidence>
<dbReference type="EMBL" id="JAUJYO010000012">
    <property type="protein sequence ID" value="KAK1302822.1"/>
    <property type="molecule type" value="Genomic_DNA"/>
</dbReference>
<keyword evidence="1" id="KW-0175">Coiled coil</keyword>
<evidence type="ECO:0000256" key="1">
    <source>
        <dbReference type="SAM" id="Coils"/>
    </source>
</evidence>
<protein>
    <submittedName>
        <fullName evidence="2">Uncharacterized protein</fullName>
    </submittedName>
</protein>
<proteinExistence type="predicted"/>